<dbReference type="PANTHER" id="PTHR46558:SF11">
    <property type="entry name" value="HTH-TYPE TRANSCRIPTIONAL REGULATOR XRE"/>
    <property type="match status" value="1"/>
</dbReference>
<dbReference type="PANTHER" id="PTHR46558">
    <property type="entry name" value="TRACRIPTIONAL REGULATORY PROTEIN-RELATED-RELATED"/>
    <property type="match status" value="1"/>
</dbReference>
<reference evidence="4 5" key="1">
    <citation type="submission" date="2018-07" db="EMBL/GenBank/DDBJ databases">
        <title>Venubactetium sediminum gen. nov., sp. nov., isolated from a marine solar saltern.</title>
        <authorList>
            <person name="Wang S."/>
        </authorList>
    </citation>
    <scope>NUCLEOTIDE SEQUENCE [LARGE SCALE GENOMIC DNA]</scope>
    <source>
        <strain evidence="4 5">WD2A32</strain>
    </source>
</reference>
<feature type="domain" description="HTH cro/C1-type" evidence="3">
    <location>
        <begin position="45"/>
        <end position="99"/>
    </location>
</feature>
<feature type="region of interest" description="Disordered" evidence="2">
    <location>
        <begin position="1"/>
        <end position="35"/>
    </location>
</feature>
<dbReference type="InterPro" id="IPR001387">
    <property type="entry name" value="Cro/C1-type_HTH"/>
</dbReference>
<keyword evidence="1" id="KW-0238">DNA-binding</keyword>
<evidence type="ECO:0000259" key="3">
    <source>
        <dbReference type="PROSITE" id="PS50943"/>
    </source>
</evidence>
<dbReference type="CDD" id="cd00093">
    <property type="entry name" value="HTH_XRE"/>
    <property type="match status" value="1"/>
</dbReference>
<dbReference type="Gene3D" id="1.10.260.40">
    <property type="entry name" value="lambda repressor-like DNA-binding domains"/>
    <property type="match status" value="1"/>
</dbReference>
<dbReference type="AlphaFoldDB" id="A0A369TGU3"/>
<evidence type="ECO:0000313" key="4">
    <source>
        <dbReference type="EMBL" id="RDD63595.1"/>
    </source>
</evidence>
<keyword evidence="5" id="KW-1185">Reference proteome</keyword>
<evidence type="ECO:0000313" key="5">
    <source>
        <dbReference type="Proteomes" id="UP000253941"/>
    </source>
</evidence>
<protein>
    <submittedName>
        <fullName evidence="4">XRE family transcriptional regulator</fullName>
    </submittedName>
</protein>
<name>A0A369TGU3_9PROT</name>
<dbReference type="EMBL" id="QPMH01000002">
    <property type="protein sequence ID" value="RDD63595.1"/>
    <property type="molecule type" value="Genomic_DNA"/>
</dbReference>
<evidence type="ECO:0000256" key="2">
    <source>
        <dbReference type="SAM" id="MobiDB-lite"/>
    </source>
</evidence>
<accession>A0A369TGU3</accession>
<evidence type="ECO:0000256" key="1">
    <source>
        <dbReference type="ARBA" id="ARBA00023125"/>
    </source>
</evidence>
<dbReference type="SUPFAM" id="SSF47413">
    <property type="entry name" value="lambda repressor-like DNA-binding domains"/>
    <property type="match status" value="1"/>
</dbReference>
<dbReference type="Pfam" id="PF01381">
    <property type="entry name" value="HTH_3"/>
    <property type="match status" value="1"/>
</dbReference>
<dbReference type="PROSITE" id="PS50943">
    <property type="entry name" value="HTH_CROC1"/>
    <property type="match status" value="1"/>
</dbReference>
<gene>
    <name evidence="4" type="ORF">DRB17_03225</name>
</gene>
<comment type="caution">
    <text evidence="4">The sequence shown here is derived from an EMBL/GenBank/DDBJ whole genome shotgun (WGS) entry which is preliminary data.</text>
</comment>
<dbReference type="InterPro" id="IPR010982">
    <property type="entry name" value="Lambda_DNA-bd_dom_sf"/>
</dbReference>
<proteinExistence type="predicted"/>
<dbReference type="SMART" id="SM00530">
    <property type="entry name" value="HTH_XRE"/>
    <property type="match status" value="1"/>
</dbReference>
<sequence>MESSEALLESAEDATPHPAPHRTGTTVTKRSPKTTKIECHVGRRIRERRTMLGLTQQQLADLIGITYQQAHKYERGINRVSAGRLYEMAKVLGVDVGYFFDGFDETDSESTSERQRMCLDLARNFSRINDQRQQEALAQLARSLAERACEQ</sequence>
<dbReference type="GO" id="GO:0003677">
    <property type="term" value="F:DNA binding"/>
    <property type="evidence" value="ECO:0007669"/>
    <property type="project" value="UniProtKB-KW"/>
</dbReference>
<organism evidence="4 5">
    <name type="scientific">Ferruginivarius sediminum</name>
    <dbReference type="NCBI Taxonomy" id="2661937"/>
    <lineage>
        <taxon>Bacteria</taxon>
        <taxon>Pseudomonadati</taxon>
        <taxon>Pseudomonadota</taxon>
        <taxon>Alphaproteobacteria</taxon>
        <taxon>Rhodospirillales</taxon>
        <taxon>Rhodospirillaceae</taxon>
        <taxon>Ferruginivarius</taxon>
    </lineage>
</organism>
<dbReference type="Proteomes" id="UP000253941">
    <property type="component" value="Unassembled WGS sequence"/>
</dbReference>